<keyword evidence="2 5" id="KW-0853">WD repeat</keyword>
<evidence type="ECO:0000256" key="5">
    <source>
        <dbReference type="PROSITE-ProRule" id="PRU00221"/>
    </source>
</evidence>
<evidence type="ECO:0000313" key="8">
    <source>
        <dbReference type="EMBL" id="KDO65260.1"/>
    </source>
</evidence>
<dbReference type="SMART" id="SM00320">
    <property type="entry name" value="WD40"/>
    <property type="match status" value="4"/>
</dbReference>
<dbReference type="Proteomes" id="UP000027120">
    <property type="component" value="Unassembled WGS sequence"/>
</dbReference>
<reference evidence="8 9" key="1">
    <citation type="submission" date="2014-04" db="EMBL/GenBank/DDBJ databases">
        <authorList>
            <consortium name="International Citrus Genome Consortium"/>
            <person name="Gmitter F."/>
            <person name="Chen C."/>
            <person name="Farmerie W."/>
            <person name="Harkins T."/>
            <person name="Desany B."/>
            <person name="Mohiuddin M."/>
            <person name="Kodira C."/>
            <person name="Borodovsky M."/>
            <person name="Lomsadze A."/>
            <person name="Burns P."/>
            <person name="Jenkins J."/>
            <person name="Prochnik S."/>
            <person name="Shu S."/>
            <person name="Chapman J."/>
            <person name="Pitluck S."/>
            <person name="Schmutz J."/>
            <person name="Rokhsar D."/>
        </authorList>
    </citation>
    <scope>NUCLEOTIDE SEQUENCE</scope>
</reference>
<name>A0A067FGL6_CITSI</name>
<feature type="region of interest" description="Disordered" evidence="6">
    <location>
        <begin position="151"/>
        <end position="188"/>
    </location>
</feature>
<proteinExistence type="inferred from homology"/>
<dbReference type="InterPro" id="IPR022052">
    <property type="entry name" value="Histone-bd_RBBP4-like_N"/>
</dbReference>
<evidence type="ECO:0000256" key="4">
    <source>
        <dbReference type="ARBA" id="ARBA00022853"/>
    </source>
</evidence>
<dbReference type="InterPro" id="IPR036322">
    <property type="entry name" value="WD40_repeat_dom_sf"/>
</dbReference>
<dbReference type="AlphaFoldDB" id="A0A067FGL6"/>
<dbReference type="PANTHER" id="PTHR22850">
    <property type="entry name" value="WD40 REPEAT FAMILY"/>
    <property type="match status" value="1"/>
</dbReference>
<keyword evidence="9" id="KW-1185">Reference proteome</keyword>
<sequence>MKEGRKGMERSVDDRYTQWKSLVPVLYDWLANHNLVWPSLSCRWGPQLEQATYKNRQRLYLSEQFNEEARSPFVKKFKTIIHPGEVNRIRELPQNSKIVATHTDSPDVLIWDVEAQPNRHAVLGAADSHPDLDQSVVLWSIQDHVSALAAEPGSAKSTASGGANSKNASKSGGNGDKPLESPSIGARGKYLGHEDTVEDVQFCPSSAQEFCSVGDDSCLILWDARSGSTPAVKVEKAHNADIHCVDWNPHDVNLILTGSADNSIHMFDRRKLTSDGVGSPIHKFEGHSAAVLCVQWSPDKSSVFGSSAEDGILNIWDHEKIGEKQDYGELKYPIIHPAYSSDMLDIETKLLTSIGMHLIHGRLLVCLTMVKVLEIWRMIDLIYRPEEEVLAELDKFKSHIFGCDKSC</sequence>
<feature type="compositionally biased region" description="Polar residues" evidence="6">
    <location>
        <begin position="155"/>
        <end position="171"/>
    </location>
</feature>
<accession>A0A067FGL6</accession>
<dbReference type="GO" id="GO:0006355">
    <property type="term" value="P:regulation of DNA-templated transcription"/>
    <property type="evidence" value="ECO:0000318"/>
    <property type="project" value="GO_Central"/>
</dbReference>
<dbReference type="Pfam" id="PF12265">
    <property type="entry name" value="CAF1C_H4-bd"/>
    <property type="match status" value="1"/>
</dbReference>
<dbReference type="InterPro" id="IPR001680">
    <property type="entry name" value="WD40_rpt"/>
</dbReference>
<dbReference type="GO" id="GO:0042393">
    <property type="term" value="F:histone binding"/>
    <property type="evidence" value="ECO:0000318"/>
    <property type="project" value="GO_Central"/>
</dbReference>
<keyword evidence="4" id="KW-0156">Chromatin regulator</keyword>
<feature type="repeat" description="WD" evidence="5">
    <location>
        <begin position="190"/>
        <end position="232"/>
    </location>
</feature>
<evidence type="ECO:0000256" key="3">
    <source>
        <dbReference type="ARBA" id="ARBA00022737"/>
    </source>
</evidence>
<dbReference type="InterPro" id="IPR050459">
    <property type="entry name" value="WD_repeat_RBAP46/RBAP48/MSI1"/>
</dbReference>
<dbReference type="GO" id="GO:0006338">
    <property type="term" value="P:chromatin remodeling"/>
    <property type="evidence" value="ECO:0000318"/>
    <property type="project" value="GO_Central"/>
</dbReference>
<evidence type="ECO:0000256" key="1">
    <source>
        <dbReference type="ARBA" id="ARBA00009341"/>
    </source>
</evidence>
<dbReference type="EMBL" id="KK784904">
    <property type="protein sequence ID" value="KDO65260.1"/>
    <property type="molecule type" value="Genomic_DNA"/>
</dbReference>
<dbReference type="InterPro" id="IPR015943">
    <property type="entry name" value="WD40/YVTN_repeat-like_dom_sf"/>
</dbReference>
<dbReference type="GO" id="GO:0005634">
    <property type="term" value="C:nucleus"/>
    <property type="evidence" value="ECO:0000318"/>
    <property type="project" value="GO_Central"/>
</dbReference>
<feature type="repeat" description="WD" evidence="5">
    <location>
        <begin position="284"/>
        <end position="317"/>
    </location>
</feature>
<dbReference type="PROSITE" id="PS50082">
    <property type="entry name" value="WD_REPEATS_2"/>
    <property type="match status" value="3"/>
</dbReference>
<dbReference type="PROSITE" id="PS50294">
    <property type="entry name" value="WD_REPEATS_REGION"/>
    <property type="match status" value="1"/>
</dbReference>
<protein>
    <recommendedName>
        <fullName evidence="7">Histone-binding protein RBBP4-like N-terminal domain-containing protein</fullName>
    </recommendedName>
</protein>
<evidence type="ECO:0000256" key="2">
    <source>
        <dbReference type="ARBA" id="ARBA00022574"/>
    </source>
</evidence>
<evidence type="ECO:0000256" key="6">
    <source>
        <dbReference type="SAM" id="MobiDB-lite"/>
    </source>
</evidence>
<dbReference type="SMR" id="A0A067FGL6"/>
<comment type="similarity">
    <text evidence="1">Belongs to the WD repeat RBAP46/RBAP48/MSI1 family.</text>
</comment>
<feature type="repeat" description="WD" evidence="5">
    <location>
        <begin position="235"/>
        <end position="268"/>
    </location>
</feature>
<dbReference type="STRING" id="2711.A0A067FGL6"/>
<feature type="domain" description="Histone-binding protein RBBP4-like N-terminal" evidence="7">
    <location>
        <begin position="14"/>
        <end position="68"/>
    </location>
</feature>
<evidence type="ECO:0000313" key="9">
    <source>
        <dbReference type="Proteomes" id="UP000027120"/>
    </source>
</evidence>
<dbReference type="Gene3D" id="2.130.10.10">
    <property type="entry name" value="YVTN repeat-like/Quinoprotein amine dehydrogenase"/>
    <property type="match status" value="1"/>
</dbReference>
<organism evidence="8 9">
    <name type="scientific">Citrus sinensis</name>
    <name type="common">Sweet orange</name>
    <name type="synonym">Citrus aurantium var. sinensis</name>
    <dbReference type="NCBI Taxonomy" id="2711"/>
    <lineage>
        <taxon>Eukaryota</taxon>
        <taxon>Viridiplantae</taxon>
        <taxon>Streptophyta</taxon>
        <taxon>Embryophyta</taxon>
        <taxon>Tracheophyta</taxon>
        <taxon>Spermatophyta</taxon>
        <taxon>Magnoliopsida</taxon>
        <taxon>eudicotyledons</taxon>
        <taxon>Gunneridae</taxon>
        <taxon>Pentapetalae</taxon>
        <taxon>rosids</taxon>
        <taxon>malvids</taxon>
        <taxon>Sapindales</taxon>
        <taxon>Rutaceae</taxon>
        <taxon>Aurantioideae</taxon>
        <taxon>Citrus</taxon>
    </lineage>
</organism>
<keyword evidence="3" id="KW-0677">Repeat</keyword>
<dbReference type="SUPFAM" id="SSF50978">
    <property type="entry name" value="WD40 repeat-like"/>
    <property type="match status" value="1"/>
</dbReference>
<evidence type="ECO:0000259" key="7">
    <source>
        <dbReference type="Pfam" id="PF12265"/>
    </source>
</evidence>
<gene>
    <name evidence="8" type="ORF">CISIN_1g046899mg</name>
</gene>
<dbReference type="Pfam" id="PF00400">
    <property type="entry name" value="WD40"/>
    <property type="match status" value="3"/>
</dbReference>